<feature type="domain" description="RNA-binding S4" evidence="4">
    <location>
        <begin position="4"/>
        <end position="41"/>
    </location>
</feature>
<dbReference type="OrthoDB" id="9784736at2"/>
<dbReference type="Pfam" id="PF01479">
    <property type="entry name" value="S4"/>
    <property type="match status" value="1"/>
</dbReference>
<dbReference type="GO" id="GO:0003723">
    <property type="term" value="F:RNA binding"/>
    <property type="evidence" value="ECO:0007669"/>
    <property type="project" value="UniProtKB-KW"/>
</dbReference>
<evidence type="ECO:0000259" key="5">
    <source>
        <dbReference type="Pfam" id="PF01728"/>
    </source>
</evidence>
<keyword evidence="7" id="KW-1185">Reference proteome</keyword>
<sequence length="244" mass="25435">MLEQRGLMPSRARARDAILRGTVRVNGELAKKPNQMVGAQDALVVDDPASGYVSRAALKLIAGLDAGAVDPAGKVCLDIGASTGGFTQVLLERGAAKVYAVDVGHDQLHADLRADPRVVSLEGHNARDLDRDSIAEPVDLLVSDVSFVSVTKVLSAPLALCHERAEAVILFKPQFEVGRDFIGKGGIVTDRDASARALAAVVSFVEGTGFALRAKVVSPIAGGDGNVETALVFQRSALASEVGT</sequence>
<dbReference type="PATRIC" id="fig|429727.3.peg.215"/>
<dbReference type="STRING" id="429727.VE26_00980"/>
<dbReference type="SUPFAM" id="SSF55174">
    <property type="entry name" value="Alpha-L RNA-binding motif"/>
    <property type="match status" value="1"/>
</dbReference>
<dbReference type="Gene3D" id="3.10.290.10">
    <property type="entry name" value="RNA-binding S4 domain"/>
    <property type="match status" value="1"/>
</dbReference>
<evidence type="ECO:0000256" key="1">
    <source>
        <dbReference type="ARBA" id="ARBA00022884"/>
    </source>
</evidence>
<feature type="domain" description="Ribosomal RNA methyltransferase FtsJ" evidence="5">
    <location>
        <begin position="52"/>
        <end position="232"/>
    </location>
</feature>
<dbReference type="Proteomes" id="UP000033649">
    <property type="component" value="Unassembled WGS sequence"/>
</dbReference>
<dbReference type="AlphaFoldDB" id="A0A0F5FMX8"/>
<evidence type="ECO:0000313" key="6">
    <source>
        <dbReference type="EMBL" id="KKB10168.1"/>
    </source>
</evidence>
<dbReference type="GO" id="GO:0008168">
    <property type="term" value="F:methyltransferase activity"/>
    <property type="evidence" value="ECO:0007669"/>
    <property type="project" value="InterPro"/>
</dbReference>
<dbReference type="PANTHER" id="PTHR32319">
    <property type="entry name" value="BACTERIAL HEMOLYSIN-LIKE PROTEIN"/>
    <property type="match status" value="1"/>
</dbReference>
<dbReference type="PANTHER" id="PTHR32319:SF0">
    <property type="entry name" value="BACTERIAL HEMOLYSIN-LIKE PROTEIN"/>
    <property type="match status" value="1"/>
</dbReference>
<dbReference type="CDD" id="cd00165">
    <property type="entry name" value="S4"/>
    <property type="match status" value="1"/>
</dbReference>
<dbReference type="InterPro" id="IPR004538">
    <property type="entry name" value="Hemolysin_A/TlyA"/>
</dbReference>
<dbReference type="NCBIfam" id="TIGR00478">
    <property type="entry name" value="tly"/>
    <property type="match status" value="1"/>
</dbReference>
<dbReference type="InterPro" id="IPR029063">
    <property type="entry name" value="SAM-dependent_MTases_sf"/>
</dbReference>
<dbReference type="InterPro" id="IPR047048">
    <property type="entry name" value="TlyA"/>
</dbReference>
<dbReference type="Gene3D" id="3.40.50.150">
    <property type="entry name" value="Vaccinia Virus protein VP39"/>
    <property type="match status" value="1"/>
</dbReference>
<organism evidence="6 7">
    <name type="scientific">Devosia chinhatensis</name>
    <dbReference type="NCBI Taxonomy" id="429727"/>
    <lineage>
        <taxon>Bacteria</taxon>
        <taxon>Pseudomonadati</taxon>
        <taxon>Pseudomonadota</taxon>
        <taxon>Alphaproteobacteria</taxon>
        <taxon>Hyphomicrobiales</taxon>
        <taxon>Devosiaceae</taxon>
        <taxon>Devosia</taxon>
    </lineage>
</organism>
<dbReference type="PROSITE" id="PS50889">
    <property type="entry name" value="S4"/>
    <property type="match status" value="1"/>
</dbReference>
<protein>
    <submittedName>
        <fullName evidence="6">Hemolysin</fullName>
    </submittedName>
</protein>
<accession>A0A0F5FMX8</accession>
<proteinExistence type="inferred from homology"/>
<dbReference type="InterPro" id="IPR036986">
    <property type="entry name" value="S4_RNA-bd_sf"/>
</dbReference>
<evidence type="ECO:0000313" key="7">
    <source>
        <dbReference type="Proteomes" id="UP000033649"/>
    </source>
</evidence>
<keyword evidence="1 3" id="KW-0694">RNA-binding</keyword>
<dbReference type="SUPFAM" id="SSF53335">
    <property type="entry name" value="S-adenosyl-L-methionine-dependent methyltransferases"/>
    <property type="match status" value="1"/>
</dbReference>
<dbReference type="InterPro" id="IPR002877">
    <property type="entry name" value="RNA_MeTrfase_FtsJ_dom"/>
</dbReference>
<reference evidence="6 7" key="1">
    <citation type="submission" date="2015-03" db="EMBL/GenBank/DDBJ databases">
        <authorList>
            <person name="Hassan Y."/>
            <person name="Lepp D."/>
            <person name="Li X.-Z."/>
            <person name="Zhou T."/>
        </authorList>
    </citation>
    <scope>NUCLEOTIDE SEQUENCE [LARGE SCALE GENOMIC DNA]</scope>
    <source>
        <strain evidence="6 7">IPL18</strain>
    </source>
</reference>
<comment type="similarity">
    <text evidence="2">Belongs to the TlyA family.</text>
</comment>
<evidence type="ECO:0000256" key="3">
    <source>
        <dbReference type="PROSITE-ProRule" id="PRU00182"/>
    </source>
</evidence>
<dbReference type="PIRSF" id="PIRSF005578">
    <property type="entry name" value="TlyA"/>
    <property type="match status" value="1"/>
</dbReference>
<dbReference type="Pfam" id="PF01728">
    <property type="entry name" value="FtsJ"/>
    <property type="match status" value="1"/>
</dbReference>
<gene>
    <name evidence="6" type="ORF">VE26_00980</name>
</gene>
<dbReference type="GO" id="GO:0032259">
    <property type="term" value="P:methylation"/>
    <property type="evidence" value="ECO:0007669"/>
    <property type="project" value="InterPro"/>
</dbReference>
<name>A0A0F5FMX8_9HYPH</name>
<dbReference type="CDD" id="cd02440">
    <property type="entry name" value="AdoMet_MTases"/>
    <property type="match status" value="1"/>
</dbReference>
<evidence type="ECO:0000259" key="4">
    <source>
        <dbReference type="Pfam" id="PF01479"/>
    </source>
</evidence>
<evidence type="ECO:0000256" key="2">
    <source>
        <dbReference type="ARBA" id="ARBA00029460"/>
    </source>
</evidence>
<comment type="caution">
    <text evidence="6">The sequence shown here is derived from an EMBL/GenBank/DDBJ whole genome shotgun (WGS) entry which is preliminary data.</text>
</comment>
<dbReference type="EMBL" id="JZEY01000054">
    <property type="protein sequence ID" value="KKB10168.1"/>
    <property type="molecule type" value="Genomic_DNA"/>
</dbReference>
<dbReference type="InterPro" id="IPR002942">
    <property type="entry name" value="S4_RNA-bd"/>
</dbReference>